<organism evidence="2 3">
    <name type="scientific">Triparma strigata</name>
    <dbReference type="NCBI Taxonomy" id="1606541"/>
    <lineage>
        <taxon>Eukaryota</taxon>
        <taxon>Sar</taxon>
        <taxon>Stramenopiles</taxon>
        <taxon>Ochrophyta</taxon>
        <taxon>Bolidophyceae</taxon>
        <taxon>Parmales</taxon>
        <taxon>Triparmaceae</taxon>
        <taxon>Triparma</taxon>
    </lineage>
</organism>
<sequence>MVPTTLQFTILPLPVLLPAHRTTTTTTTTTTTSLQSNHSKKQDKLSPSKTQPSTFHSSSNLPFHLSFRSTVPTLKKYSTLFSLLTSLNSPPYDVLSPKSVLIENILTLESNLYTKPDYGSWTIKATTILESDEFNESPLKIRRRIKSFRENVYNANINNKEDRRKNDDGDYIDVNYKEVELEEEERVRGRKRLKQSEEPLIEQFHLEDEEVNDEELGIDRRRRRRNRFHPRLIL</sequence>
<evidence type="ECO:0000313" key="2">
    <source>
        <dbReference type="EMBL" id="GMH75522.1"/>
    </source>
</evidence>
<gene>
    <name evidence="2" type="ORF">TrST_g13099</name>
</gene>
<feature type="compositionally biased region" description="Polar residues" evidence="1">
    <location>
        <begin position="47"/>
        <end position="58"/>
    </location>
</feature>
<proteinExistence type="predicted"/>
<comment type="caution">
    <text evidence="2">The sequence shown here is derived from an EMBL/GenBank/DDBJ whole genome shotgun (WGS) entry which is preliminary data.</text>
</comment>
<reference evidence="3" key="1">
    <citation type="journal article" date="2023" name="Commun. Biol.">
        <title>Genome analysis of Parmales, the sister group of diatoms, reveals the evolutionary specialization of diatoms from phago-mixotrophs to photoautotrophs.</title>
        <authorList>
            <person name="Ban H."/>
            <person name="Sato S."/>
            <person name="Yoshikawa S."/>
            <person name="Yamada K."/>
            <person name="Nakamura Y."/>
            <person name="Ichinomiya M."/>
            <person name="Sato N."/>
            <person name="Blanc-Mathieu R."/>
            <person name="Endo H."/>
            <person name="Kuwata A."/>
            <person name="Ogata H."/>
        </authorList>
    </citation>
    <scope>NUCLEOTIDE SEQUENCE [LARGE SCALE GENOMIC DNA]</scope>
    <source>
        <strain evidence="3">NIES 3701</strain>
    </source>
</reference>
<evidence type="ECO:0000256" key="1">
    <source>
        <dbReference type="SAM" id="MobiDB-lite"/>
    </source>
</evidence>
<evidence type="ECO:0000313" key="3">
    <source>
        <dbReference type="Proteomes" id="UP001165085"/>
    </source>
</evidence>
<dbReference type="Proteomes" id="UP001165085">
    <property type="component" value="Unassembled WGS sequence"/>
</dbReference>
<dbReference type="EMBL" id="BRXY01000190">
    <property type="protein sequence ID" value="GMH75522.1"/>
    <property type="molecule type" value="Genomic_DNA"/>
</dbReference>
<name>A0A9W7ANK8_9STRA</name>
<dbReference type="AlphaFoldDB" id="A0A9W7ANK8"/>
<feature type="region of interest" description="Disordered" evidence="1">
    <location>
        <begin position="22"/>
        <end position="58"/>
    </location>
</feature>
<accession>A0A9W7ANK8</accession>
<protein>
    <submittedName>
        <fullName evidence="2">Uncharacterized protein</fullName>
    </submittedName>
</protein>
<feature type="compositionally biased region" description="Low complexity" evidence="1">
    <location>
        <begin position="22"/>
        <end position="32"/>
    </location>
</feature>
<keyword evidence="3" id="KW-1185">Reference proteome</keyword>